<proteinExistence type="predicted"/>
<reference evidence="3" key="1">
    <citation type="submission" date="2016-10" db="EMBL/GenBank/DDBJ databases">
        <authorList>
            <person name="Varghese N."/>
            <person name="Submissions S."/>
        </authorList>
    </citation>
    <scope>NUCLEOTIDE SEQUENCE [LARGE SCALE GENOMIC DNA]</scope>
    <source>
        <strain evidence="3">DSM 18887</strain>
    </source>
</reference>
<accession>A0A1H9EM15</accession>
<keyword evidence="3" id="KW-1185">Reference proteome</keyword>
<dbReference type="AlphaFoldDB" id="A0A1H9EM15"/>
<feature type="transmembrane region" description="Helical" evidence="1">
    <location>
        <begin position="171"/>
        <end position="196"/>
    </location>
</feature>
<evidence type="ECO:0000313" key="2">
    <source>
        <dbReference type="EMBL" id="SEQ26760.1"/>
    </source>
</evidence>
<keyword evidence="1" id="KW-0812">Transmembrane</keyword>
<feature type="transmembrane region" description="Helical" evidence="1">
    <location>
        <begin position="202"/>
        <end position="223"/>
    </location>
</feature>
<dbReference type="EMBL" id="FOGB01000002">
    <property type="protein sequence ID" value="SEQ26760.1"/>
    <property type="molecule type" value="Genomic_DNA"/>
</dbReference>
<dbReference type="OrthoDB" id="8928961at2"/>
<keyword evidence="1" id="KW-1133">Transmembrane helix</keyword>
<evidence type="ECO:0000313" key="3">
    <source>
        <dbReference type="Proteomes" id="UP000198749"/>
    </source>
</evidence>
<name>A0A1H9EM15_9GAMM</name>
<evidence type="ECO:0000256" key="1">
    <source>
        <dbReference type="SAM" id="Phobius"/>
    </source>
</evidence>
<sequence length="341" mass="38359">MDTNQSDKEIALGLEFLDNYSGKGSGTNAYRVLKQIFEFASSESAPKDDSGSVIFSWRDLQTEEDVSDDGKRLKKYLKDAIEKWPLHYERLNQDAVDRSLKYFPIIERGEMGGGAGNVTKYLIKPHPVTESTAVDKTTLPRGFISYTSETSETTNPFIRFVDGMIAKGFKLYMILGTVMLAIILAILTLMVGLYLIRVQTTTFGILSSAIDIAIIVGALYSLFSPMYFAVMNRIIIAPVYLSPSRNYSTQLEYIRTREKHKNGKPVRQFRIVSYVGECLICKSKVDVEKGRGSLSGRLIGRCADSPTEHIYTFDHQTKLGKLIHSEYLDLIDQKKITKPLS</sequence>
<dbReference type="RefSeq" id="WP_091354739.1">
    <property type="nucleotide sequence ID" value="NZ_AP025284.1"/>
</dbReference>
<dbReference type="Proteomes" id="UP000198749">
    <property type="component" value="Unassembled WGS sequence"/>
</dbReference>
<organism evidence="2 3">
    <name type="scientific">Amphritea atlantica</name>
    <dbReference type="NCBI Taxonomy" id="355243"/>
    <lineage>
        <taxon>Bacteria</taxon>
        <taxon>Pseudomonadati</taxon>
        <taxon>Pseudomonadota</taxon>
        <taxon>Gammaproteobacteria</taxon>
        <taxon>Oceanospirillales</taxon>
        <taxon>Oceanospirillaceae</taxon>
        <taxon>Amphritea</taxon>
    </lineage>
</organism>
<keyword evidence="1" id="KW-0472">Membrane</keyword>
<gene>
    <name evidence="2" type="ORF">SAMN03080615_00974</name>
</gene>
<protein>
    <submittedName>
        <fullName evidence="2">Uncharacterized protein</fullName>
    </submittedName>
</protein>